<accession>A0A0R1KBN5</accession>
<dbReference type="Proteomes" id="UP000051248">
    <property type="component" value="Unassembled WGS sequence"/>
</dbReference>
<comment type="caution">
    <text evidence="1">The sequence shown here is derived from an EMBL/GenBank/DDBJ whole genome shotgun (WGS) entry which is preliminary data.</text>
</comment>
<evidence type="ECO:0000313" key="1">
    <source>
        <dbReference type="EMBL" id="KRK80896.1"/>
    </source>
</evidence>
<evidence type="ECO:0000313" key="2">
    <source>
        <dbReference type="Proteomes" id="UP000051248"/>
    </source>
</evidence>
<dbReference type="RefSeq" id="WP_025023619.1">
    <property type="nucleotide sequence ID" value="NZ_AZDZ01000002.1"/>
</dbReference>
<sequence>MPDVKIKRNPQEYVVNEKTIDNLRRFVNEYAKFKHSGESGFQVVGMNNQDKVEYYRLLSDLLEKKTFLHSKDDEDLEFMLRNLYFNKNLAVSCELLGDSKSEVFESFIRGLYKKMGLCGINVWIAKMELELINQGQYIYDAFEARFGDITGERWIDVMDDCSDYVDDIRNILSDIGASDSSLNSLDRYVADDPVGSVDLYEMIHGYVDFHSDIVHIVFLVCGVGNVDWIVRWFREYFGELILVVE</sequence>
<proteinExistence type="predicted"/>
<name>A0A0R1KBN5_9LACO</name>
<gene>
    <name evidence="1" type="ORF">FD03_GL001031</name>
</gene>
<keyword evidence="2" id="KW-1185">Reference proteome</keyword>
<reference evidence="1 2" key="1">
    <citation type="journal article" date="2015" name="Genome Announc.">
        <title>Expanding the biotechnology potential of lactobacilli through comparative genomics of 213 strains and associated genera.</title>
        <authorList>
            <person name="Sun Z."/>
            <person name="Harris H.M."/>
            <person name="McCann A."/>
            <person name="Guo C."/>
            <person name="Argimon S."/>
            <person name="Zhang W."/>
            <person name="Yang X."/>
            <person name="Jeffery I.B."/>
            <person name="Cooney J.C."/>
            <person name="Kagawa T.F."/>
            <person name="Liu W."/>
            <person name="Song Y."/>
            <person name="Salvetti E."/>
            <person name="Wrobel A."/>
            <person name="Rasinkangas P."/>
            <person name="Parkhill J."/>
            <person name="Rea M.C."/>
            <person name="O'Sullivan O."/>
            <person name="Ritari J."/>
            <person name="Douillard F.P."/>
            <person name="Paul Ross R."/>
            <person name="Yang R."/>
            <person name="Briner A.E."/>
            <person name="Felis G.E."/>
            <person name="de Vos W.M."/>
            <person name="Barrangou R."/>
            <person name="Klaenhammer T.R."/>
            <person name="Caufield P.W."/>
            <person name="Cui Y."/>
            <person name="Zhang H."/>
            <person name="O'Toole P.W."/>
        </authorList>
    </citation>
    <scope>NUCLEOTIDE SEQUENCE [LARGE SCALE GENOMIC DNA]</scope>
    <source>
        <strain evidence="1 2">DSM 19682</strain>
    </source>
</reference>
<protein>
    <submittedName>
        <fullName evidence="1">Uncharacterized protein</fullName>
    </submittedName>
</protein>
<dbReference type="EMBL" id="AZDZ01000002">
    <property type="protein sequence ID" value="KRK80896.1"/>
    <property type="molecule type" value="Genomic_DNA"/>
</dbReference>
<organism evidence="1 2">
    <name type="scientific">Companilactobacillus nodensis DSM 19682 = JCM 14932 = NBRC 107160</name>
    <dbReference type="NCBI Taxonomy" id="1423775"/>
    <lineage>
        <taxon>Bacteria</taxon>
        <taxon>Bacillati</taxon>
        <taxon>Bacillota</taxon>
        <taxon>Bacilli</taxon>
        <taxon>Lactobacillales</taxon>
        <taxon>Lactobacillaceae</taxon>
        <taxon>Companilactobacillus</taxon>
    </lineage>
</organism>
<dbReference type="STRING" id="1423775.FD03_GL001031"/>
<dbReference type="AlphaFoldDB" id="A0A0R1KBN5"/>
<dbReference type="PATRIC" id="fig|1423775.4.peg.1059"/>